<accession>A0A0A9C6Q8</accession>
<reference evidence="2" key="2">
    <citation type="journal article" date="2015" name="Data Brief">
        <title>Shoot transcriptome of the giant reed, Arundo donax.</title>
        <authorList>
            <person name="Barrero R.A."/>
            <person name="Guerrero F.D."/>
            <person name="Moolhuijzen P."/>
            <person name="Goolsby J.A."/>
            <person name="Tidwell J."/>
            <person name="Bellgard S.E."/>
            <person name="Bellgard M.I."/>
        </authorList>
    </citation>
    <scope>NUCLEOTIDE SEQUENCE</scope>
    <source>
        <tissue evidence="2">Shoot tissue taken approximately 20 cm above the soil surface</tissue>
    </source>
</reference>
<name>A0A0A9C6Q8_ARUDO</name>
<feature type="region of interest" description="Disordered" evidence="1">
    <location>
        <begin position="42"/>
        <end position="63"/>
    </location>
</feature>
<dbReference type="EMBL" id="GBRH01225896">
    <property type="protein sequence ID" value="JAD71999.1"/>
    <property type="molecule type" value="Transcribed_RNA"/>
</dbReference>
<organism evidence="2">
    <name type="scientific">Arundo donax</name>
    <name type="common">Giant reed</name>
    <name type="synonym">Donax arundinaceus</name>
    <dbReference type="NCBI Taxonomy" id="35708"/>
    <lineage>
        <taxon>Eukaryota</taxon>
        <taxon>Viridiplantae</taxon>
        <taxon>Streptophyta</taxon>
        <taxon>Embryophyta</taxon>
        <taxon>Tracheophyta</taxon>
        <taxon>Spermatophyta</taxon>
        <taxon>Magnoliopsida</taxon>
        <taxon>Liliopsida</taxon>
        <taxon>Poales</taxon>
        <taxon>Poaceae</taxon>
        <taxon>PACMAD clade</taxon>
        <taxon>Arundinoideae</taxon>
        <taxon>Arundineae</taxon>
        <taxon>Arundo</taxon>
    </lineage>
</organism>
<sequence>MLINAGGVWTILKEWKVVVAATAKIRRFRANGRWQRRRWPGWGEVKRPVGGGGSTREGLRDGG</sequence>
<proteinExistence type="predicted"/>
<protein>
    <submittedName>
        <fullName evidence="2">Uncharacterized protein</fullName>
    </submittedName>
</protein>
<reference evidence="2" key="1">
    <citation type="submission" date="2014-09" db="EMBL/GenBank/DDBJ databases">
        <authorList>
            <person name="Magalhaes I.L.F."/>
            <person name="Oliveira U."/>
            <person name="Santos F.R."/>
            <person name="Vidigal T.H.D.A."/>
            <person name="Brescovit A.D."/>
            <person name="Santos A.J."/>
        </authorList>
    </citation>
    <scope>NUCLEOTIDE SEQUENCE</scope>
    <source>
        <tissue evidence="2">Shoot tissue taken approximately 20 cm above the soil surface</tissue>
    </source>
</reference>
<evidence type="ECO:0000256" key="1">
    <source>
        <dbReference type="SAM" id="MobiDB-lite"/>
    </source>
</evidence>
<evidence type="ECO:0000313" key="2">
    <source>
        <dbReference type="EMBL" id="JAD71999.1"/>
    </source>
</evidence>
<dbReference type="AlphaFoldDB" id="A0A0A9C6Q8"/>